<sequence length="841" mass="89781">MYDAAYQLSGATQLETGAATALPGKIWYFYRGPRSGSDATVVVWRTTFDATFVDAEAFTNPDAWAAPIEVTVPSLAGYREAVAAGETPAGDPILGAQGLFALTVGPRIYLFWVDATGALLGTRSAGEDLWEPAFRIAGASVATGVAHAVTGYVFKDRIVLGWMSNVDHDCNLYFNSFAPDAIAPAASGSGQVWPGELANPSYTLELPLAVTGQASLSAAWTVLPCVVDAQGAPIGMTGRGTNSSAPVVFVAVDWTSARMLCTWFLDITSGVPTTTSYTGSATLPSTELLPMLDLDASNTMYVYSSNTASQLQRAPLMQADGSYQVGALTVVEADGTPVPSKYAPQVVYAAGSPRQAQLATSADPGATVLDTVATDLYRMTFTNRTASGSVLVCIQFYGTRHIVTTVNELYVDDRANPDARQQALAMKGVVDGPLPVPAENLAMMSQGGTVTSWDLYKPIGRVTYGTTEQDTKTHEITVKGSFGVNTSFSIAGGIDDEWDAEAGFSLGVEVEVSKTLEKLTEMVGIKTSLSVEFAYDHIWRSGTAQANVANVIGLTRVLPSGAPSEDAPPVLSDQGYVSGSALAIVCLALVFEDPQRPGVLPARPSMVTFMPEDMVALAANYTANYAFTPGDLASYAPASVDQRMAAAYRAWQAANPGADDPFGADYENYFERVVQRRALRIGPGGRNYLEFAVTNDGVNETRVDMSSFDFQEWGTTVDSEFYAALTWDNLVNVAGLELKSYLEAGVSIGVGGGYRRNSERTEGWGISASIENFPQATRPGQVCAYTFRLYFMPADARWAQEVMCFSDYARQPANGVKPIDPGSQPWKIMFFVDPASIARLS</sequence>
<protein>
    <submittedName>
        <fullName evidence="1">Uncharacterized protein</fullName>
    </submittedName>
</protein>
<dbReference type="Proteomes" id="UP001221686">
    <property type="component" value="Unassembled WGS sequence"/>
</dbReference>
<evidence type="ECO:0000313" key="1">
    <source>
        <dbReference type="EMBL" id="MDC0716163.1"/>
    </source>
</evidence>
<evidence type="ECO:0000313" key="2">
    <source>
        <dbReference type="Proteomes" id="UP001221686"/>
    </source>
</evidence>
<organism evidence="1 2">
    <name type="scientific">Nannocystis bainbridge</name>
    <dbReference type="NCBI Taxonomy" id="2995303"/>
    <lineage>
        <taxon>Bacteria</taxon>
        <taxon>Pseudomonadati</taxon>
        <taxon>Myxococcota</taxon>
        <taxon>Polyangia</taxon>
        <taxon>Nannocystales</taxon>
        <taxon>Nannocystaceae</taxon>
        <taxon>Nannocystis</taxon>
    </lineage>
</organism>
<accession>A0ABT5DTW4</accession>
<dbReference type="EMBL" id="JAQNDL010000001">
    <property type="protein sequence ID" value="MDC0716163.1"/>
    <property type="molecule type" value="Genomic_DNA"/>
</dbReference>
<comment type="caution">
    <text evidence="1">The sequence shown here is derived from an EMBL/GenBank/DDBJ whole genome shotgun (WGS) entry which is preliminary data.</text>
</comment>
<reference evidence="1 2" key="1">
    <citation type="submission" date="2022-11" db="EMBL/GenBank/DDBJ databases">
        <title>Minimal conservation of predation-associated metabolite biosynthetic gene clusters underscores biosynthetic potential of Myxococcota including descriptions for ten novel species: Archangium lansinium sp. nov., Myxococcus landrumus sp. nov., Nannocystis bai.</title>
        <authorList>
            <person name="Ahearne A."/>
            <person name="Stevens C."/>
            <person name="Dowd S."/>
        </authorList>
    </citation>
    <scope>NUCLEOTIDE SEQUENCE [LARGE SCALE GENOMIC DNA]</scope>
    <source>
        <strain evidence="1 2">BB15-2</strain>
    </source>
</reference>
<name>A0ABT5DTW4_9BACT</name>
<proteinExistence type="predicted"/>
<dbReference type="RefSeq" id="WP_272084610.1">
    <property type="nucleotide sequence ID" value="NZ_JAQNDL010000001.1"/>
</dbReference>
<keyword evidence="2" id="KW-1185">Reference proteome</keyword>
<gene>
    <name evidence="1" type="ORF">POL25_04625</name>
</gene>